<feature type="binding site" evidence="5">
    <location>
        <position position="210"/>
    </location>
    <ligand>
        <name>S-adenosyl-L-methionine</name>
        <dbReference type="ChEBI" id="CHEBI:59789"/>
    </ligand>
</feature>
<dbReference type="OrthoDB" id="3265906at2759"/>
<feature type="binding site" evidence="5">
    <location>
        <position position="215"/>
    </location>
    <ligand>
        <name>Mg(2+)</name>
        <dbReference type="ChEBI" id="CHEBI:18420"/>
    </ligand>
</feature>
<comment type="subcellular location">
    <subcellularLocation>
        <location evidence="5">Mitochondrion inner membrane</location>
        <topology evidence="5">Peripheral membrane protein</topology>
        <orientation evidence="5">Matrix side</orientation>
    </subcellularLocation>
</comment>
<dbReference type="Proteomes" id="UP000053789">
    <property type="component" value="Unassembled WGS sequence"/>
</dbReference>
<dbReference type="HOGENOM" id="CLU_042432_3_1_1"/>
<feature type="binding site" evidence="5">
    <location>
        <position position="100"/>
    </location>
    <ligand>
        <name>S-adenosyl-L-methionine</name>
        <dbReference type="ChEBI" id="CHEBI:59789"/>
    </ligand>
</feature>
<evidence type="ECO:0000256" key="1">
    <source>
        <dbReference type="ARBA" id="ARBA00022603"/>
    </source>
</evidence>
<dbReference type="EC" id="2.1.1.114" evidence="5"/>
<reference evidence="6" key="1">
    <citation type="submission" date="2015-01" db="EMBL/GenBank/DDBJ databases">
        <title>The Genome Sequence of Cladophialophora bantiana CBS 173.52.</title>
        <authorList>
            <consortium name="The Broad Institute Genomics Platform"/>
            <person name="Cuomo C."/>
            <person name="de Hoog S."/>
            <person name="Gorbushina A."/>
            <person name="Stielow B."/>
            <person name="Teixiera M."/>
            <person name="Abouelleil A."/>
            <person name="Chapman S.B."/>
            <person name="Priest M."/>
            <person name="Young S.K."/>
            <person name="Wortman J."/>
            <person name="Nusbaum C."/>
            <person name="Birren B."/>
        </authorList>
    </citation>
    <scope>NUCLEOTIDE SEQUENCE [LARGE SCALE GENOMIC DNA]</scope>
    <source>
        <strain evidence="6">CBS 173.52</strain>
    </source>
</reference>
<evidence type="ECO:0000256" key="2">
    <source>
        <dbReference type="ARBA" id="ARBA00022679"/>
    </source>
</evidence>
<keyword evidence="5" id="KW-0460">Magnesium</keyword>
<evidence type="ECO:0000313" key="7">
    <source>
        <dbReference type="Proteomes" id="UP000053789"/>
    </source>
</evidence>
<dbReference type="CDD" id="cd02440">
    <property type="entry name" value="AdoMet_MTases"/>
    <property type="match status" value="1"/>
</dbReference>
<accession>A0A0D2H382</accession>
<dbReference type="InterPro" id="IPR010233">
    <property type="entry name" value="UbiG_MeTrfase"/>
</dbReference>
<dbReference type="EC" id="2.1.1.64" evidence="5"/>
<comment type="subunit">
    <text evidence="5">Component of a multi-subunit COQ enzyme complex, composed of at least COQ3, COQ4, COQ5, COQ6, COQ7 and COQ9.</text>
</comment>
<feature type="binding site" evidence="5">
    <location>
        <position position="136"/>
    </location>
    <ligand>
        <name>S-adenosyl-L-methionine</name>
        <dbReference type="ChEBI" id="CHEBI:59789"/>
    </ligand>
</feature>
<keyword evidence="5" id="KW-0472">Membrane</keyword>
<evidence type="ECO:0000313" key="6">
    <source>
        <dbReference type="EMBL" id="KIW87783.1"/>
    </source>
</evidence>
<comment type="catalytic activity">
    <reaction evidence="5">
        <text>a 3-demethylubiquinol + S-adenosyl-L-methionine = a ubiquinol + S-adenosyl-L-homocysteine + H(+)</text>
        <dbReference type="Rhea" id="RHEA:44380"/>
        <dbReference type="Rhea" id="RHEA-COMP:9566"/>
        <dbReference type="Rhea" id="RHEA-COMP:10914"/>
        <dbReference type="ChEBI" id="CHEBI:15378"/>
        <dbReference type="ChEBI" id="CHEBI:17976"/>
        <dbReference type="ChEBI" id="CHEBI:57856"/>
        <dbReference type="ChEBI" id="CHEBI:59789"/>
        <dbReference type="ChEBI" id="CHEBI:84422"/>
        <dbReference type="EC" id="2.1.1.64"/>
    </reaction>
</comment>
<keyword evidence="3 5" id="KW-0831">Ubiquinone biosynthesis</keyword>
<dbReference type="VEuPathDB" id="FungiDB:Z519_11757"/>
<feature type="binding site" evidence="5">
    <location>
        <position position="214"/>
    </location>
    <ligand>
        <name>Mg(2+)</name>
        <dbReference type="ChEBI" id="CHEBI:18420"/>
    </ligand>
</feature>
<dbReference type="PANTHER" id="PTHR43464">
    <property type="entry name" value="METHYLTRANSFERASE"/>
    <property type="match status" value="1"/>
</dbReference>
<comment type="similarity">
    <text evidence="5">Belongs to the class I-like SAM-binding methyltransferase superfamily. UbiG/COQ3 family.</text>
</comment>
<keyword evidence="1 5" id="KW-0489">Methyltransferase</keyword>
<keyword evidence="5" id="KW-0479">Metal-binding</keyword>
<protein>
    <recommendedName>
        <fullName evidence="5">Ubiquinone biosynthesis O-methyltransferase, mitochondrial</fullName>
    </recommendedName>
    <alternativeName>
        <fullName evidence="5">3-demethylubiquinol 3-O-methyltransferase</fullName>
        <ecNumber evidence="5">2.1.1.64</ecNumber>
    </alternativeName>
    <alternativeName>
        <fullName evidence="5">3-demethylubiquinone 3-O-methyltransferase</fullName>
        <ecNumber evidence="5">2.1.1.-</ecNumber>
    </alternativeName>
    <alternativeName>
        <fullName evidence="5">Polyprenyldihydroxybenzoate methyltransferase</fullName>
        <ecNumber evidence="5">2.1.1.114</ecNumber>
    </alternativeName>
</protein>
<dbReference type="GO" id="GO:0120537">
    <property type="term" value="F:3-demethylubiquinone 3-O-methyltransferase activity"/>
    <property type="evidence" value="ECO:0007669"/>
    <property type="project" value="RHEA"/>
</dbReference>
<feature type="binding site" evidence="5">
    <location>
        <position position="211"/>
    </location>
    <ligand>
        <name>Mg(2+)</name>
        <dbReference type="ChEBI" id="CHEBI:18420"/>
    </ligand>
</feature>
<dbReference type="PANTHER" id="PTHR43464:SF19">
    <property type="entry name" value="UBIQUINONE BIOSYNTHESIS O-METHYLTRANSFERASE, MITOCHONDRIAL"/>
    <property type="match status" value="1"/>
</dbReference>
<gene>
    <name evidence="5" type="primary">COQ3</name>
    <name evidence="6" type="ORF">Z519_11757</name>
</gene>
<dbReference type="GO" id="GO:0032259">
    <property type="term" value="P:methylation"/>
    <property type="evidence" value="ECO:0007669"/>
    <property type="project" value="UniProtKB-KW"/>
</dbReference>
<comment type="cofactor">
    <cofactor evidence="5">
        <name>Mg(2+)</name>
        <dbReference type="ChEBI" id="CHEBI:18420"/>
    </cofactor>
</comment>
<dbReference type="EC" id="2.1.1.-" evidence="5"/>
<dbReference type="InterPro" id="IPR029063">
    <property type="entry name" value="SAM-dependent_MTases_sf"/>
</dbReference>
<dbReference type="AlphaFoldDB" id="A0A0D2H382"/>
<dbReference type="EMBL" id="KN847002">
    <property type="protein sequence ID" value="KIW87783.1"/>
    <property type="molecule type" value="Genomic_DNA"/>
</dbReference>
<dbReference type="HAMAP" id="MF_00472">
    <property type="entry name" value="UbiG"/>
    <property type="match status" value="1"/>
</dbReference>
<name>A0A0D2H382_CLAB1</name>
<dbReference type="GeneID" id="27704685"/>
<dbReference type="Gene3D" id="3.40.50.150">
    <property type="entry name" value="Vaccinia Virus protein VP39"/>
    <property type="match status" value="1"/>
</dbReference>
<keyword evidence="7" id="KW-1185">Reference proteome</keyword>
<keyword evidence="5" id="KW-0999">Mitochondrion inner membrane</keyword>
<comment type="pathway">
    <text evidence="5">Cofactor biosynthesis; ubiquinone biosynthesis.</text>
</comment>
<sequence length="328" mass="36104">MAATAIGPLRHAANVAEMCSTNVLRTPRTTRSCLRMATLERARTRSTTLQKPRYHSSMVANAAPASSVSASEVTHFSRLASSWWDPHGPSRLLHLMNPLRHDFIGSCLQRLSSNTYPPDLVNKNENERRHSYLDIGCGGGIFASSAARLATTSRVTAIDPTESVIQVAREHRRSDPALAAPGKLDYLNCAIEDLPIPSSDEEKYDVLTVFEVLEHIDSPSTFLETAIPNLKPGGWLIGSTISRSPIAYLTTKLIAEAPLIGVVPRGTHDWNKYINPPELRGYFESGRAPGRWGEFITQGVVYIPAVGWRFVQGSEEFGNYFFGVQKLG</sequence>
<dbReference type="GO" id="GO:0031314">
    <property type="term" value="C:extrinsic component of mitochondrial inner membrane"/>
    <property type="evidence" value="ECO:0007669"/>
    <property type="project" value="UniProtKB-UniRule"/>
</dbReference>
<evidence type="ECO:0000256" key="4">
    <source>
        <dbReference type="ARBA" id="ARBA00022691"/>
    </source>
</evidence>
<dbReference type="Pfam" id="PF13489">
    <property type="entry name" value="Methyltransf_23"/>
    <property type="match status" value="1"/>
</dbReference>
<dbReference type="GO" id="GO:0046872">
    <property type="term" value="F:metal ion binding"/>
    <property type="evidence" value="ECO:0007669"/>
    <property type="project" value="UniProtKB-KW"/>
</dbReference>
<organism evidence="6 7">
    <name type="scientific">Cladophialophora bantiana (strain ATCC 10958 / CBS 173.52 / CDC B-1940 / NIH 8579)</name>
    <name type="common">Xylohypha bantiana</name>
    <dbReference type="NCBI Taxonomy" id="1442370"/>
    <lineage>
        <taxon>Eukaryota</taxon>
        <taxon>Fungi</taxon>
        <taxon>Dikarya</taxon>
        <taxon>Ascomycota</taxon>
        <taxon>Pezizomycotina</taxon>
        <taxon>Eurotiomycetes</taxon>
        <taxon>Chaetothyriomycetidae</taxon>
        <taxon>Chaetothyriales</taxon>
        <taxon>Herpotrichiellaceae</taxon>
        <taxon>Cladophialophora</taxon>
    </lineage>
</organism>
<dbReference type="UniPathway" id="UPA00232"/>
<comment type="catalytic activity">
    <reaction evidence="5">
        <text>a 3,4-dihydroxy-5-(all-trans-polyprenyl)benzoate + S-adenosyl-L-methionine = a 4-hydroxy-3-methoxy-5-(all-trans-polyprenyl)benzoate + S-adenosyl-L-homocysteine + H(+)</text>
        <dbReference type="Rhea" id="RHEA:44452"/>
        <dbReference type="Rhea" id="RHEA-COMP:10930"/>
        <dbReference type="Rhea" id="RHEA-COMP:10931"/>
        <dbReference type="ChEBI" id="CHEBI:15378"/>
        <dbReference type="ChEBI" id="CHEBI:57856"/>
        <dbReference type="ChEBI" id="CHEBI:59789"/>
        <dbReference type="ChEBI" id="CHEBI:64694"/>
        <dbReference type="ChEBI" id="CHEBI:84443"/>
        <dbReference type="EC" id="2.1.1.114"/>
    </reaction>
</comment>
<dbReference type="GO" id="GO:0010420">
    <property type="term" value="F:polyprenyldihydroxybenzoate methyltransferase activity"/>
    <property type="evidence" value="ECO:0007669"/>
    <property type="project" value="UniProtKB-UniRule"/>
</dbReference>
<comment type="function">
    <text evidence="5">O-methyltransferase required for two non-consecutive steps during ubiquinone biosynthesis. Catalyzes the 2 O-methylation of 3,4-dihydroxy-5-(all-trans-polyprenyl)benzoic acid into 4-hydroxy-3-methoxy-5-(all-trans-polyprenyl)benzoic acid. Also catalyzes the last step of ubiquinone biosynthesis by mediating methylation of 3-demethylubiquinone into ubiquinone. Also able to mediate the methylation of 3-demethylubiquinol into ubiquinol.</text>
</comment>
<dbReference type="SUPFAM" id="SSF53335">
    <property type="entry name" value="S-adenosyl-L-methionine-dependent methyltransferases"/>
    <property type="match status" value="1"/>
</dbReference>
<dbReference type="GO" id="GO:0061542">
    <property type="term" value="F:3-demethylubiquinol 3-O-methyltransferase activity"/>
    <property type="evidence" value="ECO:0007669"/>
    <property type="project" value="UniProtKB-UniRule"/>
</dbReference>
<evidence type="ECO:0000256" key="5">
    <source>
        <dbReference type="HAMAP-Rule" id="MF_03190"/>
    </source>
</evidence>
<proteinExistence type="inferred from homology"/>
<comment type="catalytic activity">
    <reaction evidence="5">
        <text>a 3-demethylubiquinone + S-adenosyl-L-methionine = a ubiquinone + S-adenosyl-L-homocysteine</text>
        <dbReference type="Rhea" id="RHEA:81215"/>
        <dbReference type="Rhea" id="RHEA-COMP:9565"/>
        <dbReference type="Rhea" id="RHEA-COMP:19654"/>
        <dbReference type="ChEBI" id="CHEBI:16389"/>
        <dbReference type="ChEBI" id="CHEBI:57856"/>
        <dbReference type="ChEBI" id="CHEBI:59789"/>
        <dbReference type="ChEBI" id="CHEBI:231825"/>
    </reaction>
</comment>
<dbReference type="RefSeq" id="XP_016614452.1">
    <property type="nucleotide sequence ID" value="XM_016769468.1"/>
</dbReference>
<keyword evidence="4 5" id="KW-0949">S-adenosyl-L-methionine</keyword>
<keyword evidence="5" id="KW-0496">Mitochondrion</keyword>
<evidence type="ECO:0000256" key="3">
    <source>
        <dbReference type="ARBA" id="ARBA00022688"/>
    </source>
</evidence>
<keyword evidence="2 5" id="KW-0808">Transferase</keyword>
<dbReference type="NCBIfam" id="TIGR01983">
    <property type="entry name" value="UbiG"/>
    <property type="match status" value="1"/>
</dbReference>
<feature type="binding site" evidence="5">
    <location>
        <position position="159"/>
    </location>
    <ligand>
        <name>S-adenosyl-L-methionine</name>
        <dbReference type="ChEBI" id="CHEBI:59789"/>
    </ligand>
</feature>